<dbReference type="Gene3D" id="3.30.560.10">
    <property type="entry name" value="Glucose Oxidase, domain 3"/>
    <property type="match status" value="1"/>
</dbReference>
<gene>
    <name evidence="6" type="ORF">METZ01_LOCUS134823</name>
</gene>
<evidence type="ECO:0000313" key="6">
    <source>
        <dbReference type="EMBL" id="SVA81969.1"/>
    </source>
</evidence>
<organism evidence="6">
    <name type="scientific">marine metagenome</name>
    <dbReference type="NCBI Taxonomy" id="408172"/>
    <lineage>
        <taxon>unclassified sequences</taxon>
        <taxon>metagenomes</taxon>
        <taxon>ecological metagenomes</taxon>
    </lineage>
</organism>
<evidence type="ECO:0000256" key="2">
    <source>
        <dbReference type="ARBA" id="ARBA00010790"/>
    </source>
</evidence>
<dbReference type="SUPFAM" id="SSF51905">
    <property type="entry name" value="FAD/NAD(P)-binding domain"/>
    <property type="match status" value="1"/>
</dbReference>
<dbReference type="PANTHER" id="PTHR11552">
    <property type="entry name" value="GLUCOSE-METHANOL-CHOLINE GMC OXIDOREDUCTASE"/>
    <property type="match status" value="1"/>
</dbReference>
<reference evidence="6" key="1">
    <citation type="submission" date="2018-05" db="EMBL/GenBank/DDBJ databases">
        <authorList>
            <person name="Lanie J.A."/>
            <person name="Ng W.-L."/>
            <person name="Kazmierczak K.M."/>
            <person name="Andrzejewski T.M."/>
            <person name="Davidsen T.M."/>
            <person name="Wayne K.J."/>
            <person name="Tettelin H."/>
            <person name="Glass J.I."/>
            <person name="Rusch D."/>
            <person name="Podicherti R."/>
            <person name="Tsui H.-C.T."/>
            <person name="Winkler M.E."/>
        </authorList>
    </citation>
    <scope>NUCLEOTIDE SEQUENCE</scope>
</reference>
<feature type="non-terminal residue" evidence="6">
    <location>
        <position position="256"/>
    </location>
</feature>
<comment type="similarity">
    <text evidence="2">Belongs to the GMC oxidoreductase family.</text>
</comment>
<protein>
    <recommendedName>
        <fullName evidence="5">Glucose-methanol-choline oxidoreductase N-terminal domain-containing protein</fullName>
    </recommendedName>
</protein>
<dbReference type="Pfam" id="PF00732">
    <property type="entry name" value="GMC_oxred_N"/>
    <property type="match status" value="1"/>
</dbReference>
<dbReference type="Gene3D" id="3.50.50.60">
    <property type="entry name" value="FAD/NAD(P)-binding domain"/>
    <property type="match status" value="1"/>
</dbReference>
<dbReference type="GO" id="GO:0050660">
    <property type="term" value="F:flavin adenine dinucleotide binding"/>
    <property type="evidence" value="ECO:0007669"/>
    <property type="project" value="InterPro"/>
</dbReference>
<evidence type="ECO:0000259" key="5">
    <source>
        <dbReference type="PROSITE" id="PS00623"/>
    </source>
</evidence>
<dbReference type="PROSITE" id="PS00623">
    <property type="entry name" value="GMC_OXRED_1"/>
    <property type="match status" value="1"/>
</dbReference>
<keyword evidence="4" id="KW-0274">FAD</keyword>
<name>A0A381YYD8_9ZZZZ</name>
<sequence length="256" mass="28081">MATLEDGAVFDFIVTGAGSAGCAVAGRLSETGRYSVLLLEAGPKDTSPWIHIPLGFTKVFTDEKVNWKFESEPVEALNNRVLYQPRGKVLGGSSSINGTIYMRGAAADYDEWRQRGLEGWDWDSVLPFFKKAEDNERGEDELHGAGGPLRVSDIPHPWDLPNAMIAAAVESGIPANPDFNGPEQEGTGLFQFTASKHQRWSSARAYLKPARNRKNLHVETSAHARRILIEDGRAVGVEYQSPSGIHEVSARHEVIV</sequence>
<accession>A0A381YYD8</accession>
<evidence type="ECO:0000256" key="3">
    <source>
        <dbReference type="ARBA" id="ARBA00022630"/>
    </source>
</evidence>
<evidence type="ECO:0000256" key="4">
    <source>
        <dbReference type="ARBA" id="ARBA00022827"/>
    </source>
</evidence>
<dbReference type="PANTHER" id="PTHR11552:SF147">
    <property type="entry name" value="CHOLINE DEHYDROGENASE, MITOCHONDRIAL"/>
    <property type="match status" value="1"/>
</dbReference>
<dbReference type="GO" id="GO:0016614">
    <property type="term" value="F:oxidoreductase activity, acting on CH-OH group of donors"/>
    <property type="evidence" value="ECO:0007669"/>
    <property type="project" value="InterPro"/>
</dbReference>
<evidence type="ECO:0000256" key="1">
    <source>
        <dbReference type="ARBA" id="ARBA00001974"/>
    </source>
</evidence>
<dbReference type="InterPro" id="IPR012132">
    <property type="entry name" value="GMC_OxRdtase"/>
</dbReference>
<comment type="cofactor">
    <cofactor evidence="1">
        <name>FAD</name>
        <dbReference type="ChEBI" id="CHEBI:57692"/>
    </cofactor>
</comment>
<dbReference type="AlphaFoldDB" id="A0A381YYD8"/>
<proteinExistence type="inferred from homology"/>
<keyword evidence="3" id="KW-0285">Flavoprotein</keyword>
<feature type="domain" description="Glucose-methanol-choline oxidoreductase N-terminal" evidence="5">
    <location>
        <begin position="87"/>
        <end position="110"/>
    </location>
</feature>
<dbReference type="EMBL" id="UINC01019365">
    <property type="protein sequence ID" value="SVA81969.1"/>
    <property type="molecule type" value="Genomic_DNA"/>
</dbReference>
<dbReference type="InterPro" id="IPR036188">
    <property type="entry name" value="FAD/NAD-bd_sf"/>
</dbReference>
<dbReference type="InterPro" id="IPR000172">
    <property type="entry name" value="GMC_OxRdtase_N"/>
</dbReference>